<dbReference type="Proteomes" id="UP001314263">
    <property type="component" value="Unassembled WGS sequence"/>
</dbReference>
<evidence type="ECO:0000313" key="2">
    <source>
        <dbReference type="Proteomes" id="UP001314263"/>
    </source>
</evidence>
<sequence>MHRQAGDNEDPFCDKPAALASCPATTEWLTRMTTSLALARMDTHACMHQGMSPLRACCCIGASRPPFRRITEHSRSARLAAVLGSPRCVGYHRSPDWPSAMQLSKGVSSYK</sequence>
<gene>
    <name evidence="1" type="ORF">CVIRNUC_000022</name>
</gene>
<accession>A0AAV1HQI7</accession>
<protein>
    <submittedName>
        <fullName evidence="1">Uncharacterized protein</fullName>
    </submittedName>
</protein>
<dbReference type="AlphaFoldDB" id="A0AAV1HQI7"/>
<name>A0AAV1HQI7_9CHLO</name>
<organism evidence="1 2">
    <name type="scientific">Coccomyxa viridis</name>
    <dbReference type="NCBI Taxonomy" id="1274662"/>
    <lineage>
        <taxon>Eukaryota</taxon>
        <taxon>Viridiplantae</taxon>
        <taxon>Chlorophyta</taxon>
        <taxon>core chlorophytes</taxon>
        <taxon>Trebouxiophyceae</taxon>
        <taxon>Trebouxiophyceae incertae sedis</taxon>
        <taxon>Coccomyxaceae</taxon>
        <taxon>Coccomyxa</taxon>
    </lineage>
</organism>
<dbReference type="EMBL" id="CAUYUE010000001">
    <property type="protein sequence ID" value="CAK0731635.1"/>
    <property type="molecule type" value="Genomic_DNA"/>
</dbReference>
<reference evidence="1 2" key="1">
    <citation type="submission" date="2023-10" db="EMBL/GenBank/DDBJ databases">
        <authorList>
            <person name="Maclean D."/>
            <person name="Macfadyen A."/>
        </authorList>
    </citation>
    <scope>NUCLEOTIDE SEQUENCE [LARGE SCALE GENOMIC DNA]</scope>
</reference>
<comment type="caution">
    <text evidence="1">The sequence shown here is derived from an EMBL/GenBank/DDBJ whole genome shotgun (WGS) entry which is preliminary data.</text>
</comment>
<evidence type="ECO:0000313" key="1">
    <source>
        <dbReference type="EMBL" id="CAK0731635.1"/>
    </source>
</evidence>
<keyword evidence="2" id="KW-1185">Reference proteome</keyword>
<proteinExistence type="predicted"/>